<dbReference type="EC" id="5.3.1.28" evidence="2"/>
<proteinExistence type="predicted"/>
<sequence>MSGIETLYPFLYEGGSDLGPVLAEVRRSTEAKAAEIVELRESMAEGAADELVACARRVAAAVTGGGRLFAFGNGGSCTDAQDLAQLCMRPPAGARPVPATCLTGDVAALTALSNDVGFEVVFARQLAAFGRRGDVAVGFSTSGGSANVLRAFEEASRAGMATVGFAGYGGGGMAEPGMVDHLFTVPSASVHRIQEAQTTVYHVLWELLQRALGGRL</sequence>
<evidence type="ECO:0000259" key="1">
    <source>
        <dbReference type="PROSITE" id="PS51464"/>
    </source>
</evidence>
<dbReference type="InterPro" id="IPR001347">
    <property type="entry name" value="SIS_dom"/>
</dbReference>
<dbReference type="EMBL" id="JADBDZ010000001">
    <property type="protein sequence ID" value="MBE1532178.1"/>
    <property type="molecule type" value="Genomic_DNA"/>
</dbReference>
<feature type="domain" description="SIS" evidence="1">
    <location>
        <begin position="58"/>
        <end position="216"/>
    </location>
</feature>
<organism evidence="2 3">
    <name type="scientific">Actinomadura algeriensis</name>
    <dbReference type="NCBI Taxonomy" id="1679523"/>
    <lineage>
        <taxon>Bacteria</taxon>
        <taxon>Bacillati</taxon>
        <taxon>Actinomycetota</taxon>
        <taxon>Actinomycetes</taxon>
        <taxon>Streptosporangiales</taxon>
        <taxon>Thermomonosporaceae</taxon>
        <taxon>Actinomadura</taxon>
    </lineage>
</organism>
<dbReference type="InterPro" id="IPR050099">
    <property type="entry name" value="SIS_GmhA/DiaA_subfam"/>
</dbReference>
<name>A0ABR9JNN5_9ACTN</name>
<evidence type="ECO:0000313" key="3">
    <source>
        <dbReference type="Proteomes" id="UP000627838"/>
    </source>
</evidence>
<dbReference type="Proteomes" id="UP000627838">
    <property type="component" value="Unassembled WGS sequence"/>
</dbReference>
<protein>
    <submittedName>
        <fullName evidence="2">D-sedoheptulose 7-phosphate isomerase</fullName>
        <ecNumber evidence="2">5.3.1.28</ecNumber>
    </submittedName>
</protein>
<keyword evidence="3" id="KW-1185">Reference proteome</keyword>
<gene>
    <name evidence="2" type="ORF">H4W34_002011</name>
</gene>
<dbReference type="GO" id="GO:0016853">
    <property type="term" value="F:isomerase activity"/>
    <property type="evidence" value="ECO:0007669"/>
    <property type="project" value="UniProtKB-KW"/>
</dbReference>
<dbReference type="SUPFAM" id="SSF53697">
    <property type="entry name" value="SIS domain"/>
    <property type="match status" value="1"/>
</dbReference>
<dbReference type="CDD" id="cd05006">
    <property type="entry name" value="SIS_GmhA"/>
    <property type="match status" value="1"/>
</dbReference>
<comment type="caution">
    <text evidence="2">The sequence shown here is derived from an EMBL/GenBank/DDBJ whole genome shotgun (WGS) entry which is preliminary data.</text>
</comment>
<dbReference type="PROSITE" id="PS51464">
    <property type="entry name" value="SIS"/>
    <property type="match status" value="1"/>
</dbReference>
<keyword evidence="2" id="KW-0413">Isomerase</keyword>
<dbReference type="InterPro" id="IPR046348">
    <property type="entry name" value="SIS_dom_sf"/>
</dbReference>
<dbReference type="Pfam" id="PF13580">
    <property type="entry name" value="SIS_2"/>
    <property type="match status" value="1"/>
</dbReference>
<reference evidence="2 3" key="1">
    <citation type="submission" date="2020-10" db="EMBL/GenBank/DDBJ databases">
        <title>Sequencing the genomes of 1000 actinobacteria strains.</title>
        <authorList>
            <person name="Klenk H.-P."/>
        </authorList>
    </citation>
    <scope>NUCLEOTIDE SEQUENCE [LARGE SCALE GENOMIC DNA]</scope>
    <source>
        <strain evidence="2 3">DSM 46744</strain>
    </source>
</reference>
<evidence type="ECO:0000313" key="2">
    <source>
        <dbReference type="EMBL" id="MBE1532178.1"/>
    </source>
</evidence>
<dbReference type="Gene3D" id="3.40.50.10490">
    <property type="entry name" value="Glucose-6-phosphate isomerase like protein, domain 1"/>
    <property type="match status" value="1"/>
</dbReference>
<dbReference type="PANTHER" id="PTHR30390">
    <property type="entry name" value="SEDOHEPTULOSE 7-PHOSPHATE ISOMERASE / DNAA INITIATOR-ASSOCIATING FACTOR FOR REPLICATION INITIATION"/>
    <property type="match status" value="1"/>
</dbReference>
<dbReference type="InterPro" id="IPR035461">
    <property type="entry name" value="GmhA/DiaA"/>
</dbReference>
<dbReference type="RefSeq" id="WP_192758918.1">
    <property type="nucleotide sequence ID" value="NZ_JADBDZ010000001.1"/>
</dbReference>
<accession>A0ABR9JNN5</accession>